<dbReference type="InterPro" id="IPR040122">
    <property type="entry name" value="Importin_beta"/>
</dbReference>
<keyword evidence="7" id="KW-1185">Reference proteome</keyword>
<evidence type="ECO:0000313" key="6">
    <source>
        <dbReference type="EMBL" id="VDO75135.1"/>
    </source>
</evidence>
<protein>
    <submittedName>
        <fullName evidence="8">Importin-11</fullName>
    </submittedName>
</protein>
<keyword evidence="4" id="KW-0677">Repeat</keyword>
<dbReference type="Gene3D" id="1.25.10.10">
    <property type="entry name" value="Leucine-rich Repeat Variant"/>
    <property type="match status" value="1"/>
</dbReference>
<dbReference type="SUPFAM" id="SSF48371">
    <property type="entry name" value="ARM repeat"/>
    <property type="match status" value="1"/>
</dbReference>
<dbReference type="EMBL" id="UZAJ01016033">
    <property type="protein sequence ID" value="VDO75135.1"/>
    <property type="molecule type" value="Genomic_DNA"/>
</dbReference>
<dbReference type="AlphaFoldDB" id="A0A183HUU4"/>
<sequence length="178" mass="20263">MIMQVVCESSQCPETAVKVVAMQCLVRIMSLYYQFMEQYMGALFPLQNINYLLRRCTFQISLNAMKSQINEVALQGIEFWSNVCEEEISLSVEAEEAREQGRAPENVSRHYARGALTHLIPILTETLAKQEESDDEDDWNPAKAAGVCIMLFAQCTGDSIVEPILPFIQQHLKNPSWR</sequence>
<dbReference type="GO" id="GO:0005737">
    <property type="term" value="C:cytoplasm"/>
    <property type="evidence" value="ECO:0007669"/>
    <property type="project" value="UniProtKB-SubCell"/>
</dbReference>
<proteinExistence type="predicted"/>
<reference evidence="6 7" key="2">
    <citation type="submission" date="2018-11" db="EMBL/GenBank/DDBJ databases">
        <authorList>
            <consortium name="Pathogen Informatics"/>
        </authorList>
    </citation>
    <scope>NUCLEOTIDE SEQUENCE [LARGE SCALE GENOMIC DNA]</scope>
</reference>
<dbReference type="InterPro" id="IPR011989">
    <property type="entry name" value="ARM-like"/>
</dbReference>
<keyword evidence="2" id="KW-0813">Transport</keyword>
<keyword evidence="3" id="KW-0963">Cytoplasm</keyword>
<dbReference type="PANTHER" id="PTHR10527">
    <property type="entry name" value="IMPORTIN BETA"/>
    <property type="match status" value="1"/>
</dbReference>
<organism evidence="8">
    <name type="scientific">Onchocerca flexuosa</name>
    <dbReference type="NCBI Taxonomy" id="387005"/>
    <lineage>
        <taxon>Eukaryota</taxon>
        <taxon>Metazoa</taxon>
        <taxon>Ecdysozoa</taxon>
        <taxon>Nematoda</taxon>
        <taxon>Chromadorea</taxon>
        <taxon>Rhabditida</taxon>
        <taxon>Spirurina</taxon>
        <taxon>Spiruromorpha</taxon>
        <taxon>Filarioidea</taxon>
        <taxon>Onchocercidae</taxon>
        <taxon>Onchocerca</taxon>
    </lineage>
</organism>
<evidence type="ECO:0000256" key="3">
    <source>
        <dbReference type="ARBA" id="ARBA00022490"/>
    </source>
</evidence>
<evidence type="ECO:0000256" key="4">
    <source>
        <dbReference type="ARBA" id="ARBA00022737"/>
    </source>
</evidence>
<dbReference type="InterPro" id="IPR016024">
    <property type="entry name" value="ARM-type_fold"/>
</dbReference>
<comment type="subcellular location">
    <subcellularLocation>
        <location evidence="1">Cytoplasm</location>
    </subcellularLocation>
</comment>
<name>A0A183HUU4_9BILA</name>
<evidence type="ECO:0000256" key="2">
    <source>
        <dbReference type="ARBA" id="ARBA00022448"/>
    </source>
</evidence>
<accession>A0A183HUU4</accession>
<dbReference type="Proteomes" id="UP000267606">
    <property type="component" value="Unassembled WGS sequence"/>
</dbReference>
<dbReference type="GO" id="GO:0006606">
    <property type="term" value="P:protein import into nucleus"/>
    <property type="evidence" value="ECO:0007669"/>
    <property type="project" value="InterPro"/>
</dbReference>
<dbReference type="WBParaSite" id="OFLC_0001125601-mRNA-1">
    <property type="protein sequence ID" value="OFLC_0001125601-mRNA-1"/>
    <property type="gene ID" value="OFLC_0001125601"/>
</dbReference>
<evidence type="ECO:0000313" key="7">
    <source>
        <dbReference type="Proteomes" id="UP000267606"/>
    </source>
</evidence>
<evidence type="ECO:0000313" key="8">
    <source>
        <dbReference type="WBParaSite" id="OFLC_0001125601-mRNA-1"/>
    </source>
</evidence>
<dbReference type="STRING" id="387005.A0A183HUU4"/>
<evidence type="ECO:0000256" key="5">
    <source>
        <dbReference type="ARBA" id="ARBA00022927"/>
    </source>
</evidence>
<reference evidence="8" key="1">
    <citation type="submission" date="2016-06" db="UniProtKB">
        <authorList>
            <consortium name="WormBaseParasite"/>
        </authorList>
    </citation>
    <scope>IDENTIFICATION</scope>
</reference>
<gene>
    <name evidence="6" type="ORF">OFLC_LOCUS11255</name>
</gene>
<keyword evidence="5" id="KW-0653">Protein transport</keyword>
<evidence type="ECO:0000256" key="1">
    <source>
        <dbReference type="ARBA" id="ARBA00004496"/>
    </source>
</evidence>